<dbReference type="PANTHER" id="PTHR24185:SF1">
    <property type="entry name" value="CALCIUM-INDEPENDENT PHOSPHOLIPASE A2-GAMMA"/>
    <property type="match status" value="1"/>
</dbReference>
<dbReference type="Gene3D" id="3.40.1090.10">
    <property type="entry name" value="Cytosolic phospholipase A2 catalytic domain"/>
    <property type="match status" value="1"/>
</dbReference>
<dbReference type="GO" id="GO:0019369">
    <property type="term" value="P:arachidonate metabolic process"/>
    <property type="evidence" value="ECO:0007669"/>
    <property type="project" value="TreeGrafter"/>
</dbReference>
<dbReference type="SUPFAM" id="SSF52151">
    <property type="entry name" value="FabD/lysophospholipase-like"/>
    <property type="match status" value="1"/>
</dbReference>
<dbReference type="GO" id="GO:0016042">
    <property type="term" value="P:lipid catabolic process"/>
    <property type="evidence" value="ECO:0007669"/>
    <property type="project" value="UniProtKB-UniRule"/>
</dbReference>
<dbReference type="GO" id="GO:0016020">
    <property type="term" value="C:membrane"/>
    <property type="evidence" value="ECO:0007669"/>
    <property type="project" value="TreeGrafter"/>
</dbReference>
<feature type="short sequence motif" description="GXSXG" evidence="4">
    <location>
        <begin position="46"/>
        <end position="50"/>
    </location>
</feature>
<reference evidence="6" key="1">
    <citation type="submission" date="2021-02" db="EMBL/GenBank/DDBJ databases">
        <title>Genome sequence Cadophora malorum strain M34.</title>
        <authorList>
            <person name="Stefanovic E."/>
            <person name="Vu D."/>
            <person name="Scully C."/>
            <person name="Dijksterhuis J."/>
            <person name="Roader J."/>
            <person name="Houbraken J."/>
        </authorList>
    </citation>
    <scope>NUCLEOTIDE SEQUENCE</scope>
    <source>
        <strain evidence="6">M34</strain>
    </source>
</reference>
<dbReference type="PANTHER" id="PTHR24185">
    <property type="entry name" value="CALCIUM-INDEPENDENT PHOSPHOLIPASE A2-GAMMA"/>
    <property type="match status" value="1"/>
</dbReference>
<protein>
    <recommendedName>
        <fullName evidence="5">PNPLA domain-containing protein</fullName>
    </recommendedName>
</protein>
<dbReference type="InterPro" id="IPR016035">
    <property type="entry name" value="Acyl_Trfase/lysoPLipase"/>
</dbReference>
<evidence type="ECO:0000256" key="1">
    <source>
        <dbReference type="ARBA" id="ARBA00022801"/>
    </source>
</evidence>
<keyword evidence="2 4" id="KW-0442">Lipid degradation</keyword>
<proteinExistence type="predicted"/>
<feature type="active site" description="Nucleophile" evidence="4">
    <location>
        <position position="48"/>
    </location>
</feature>
<sequence>MPERRLRLLCLDGGGVRGLASLFMLKQILSHVENPNPYEFFDMIAGTSTGGLIAIMLGRLHMSVDECIMNYANIMDEIFKKKRVLPFSVRTGQISSRYATDVLEEHIKAIIEKSGKPREERMNESNPSCKVFVVALGSESGTVSHFTNYAKPHAQSQILGDVKIWEAARATASAPTFFDPIQITCNGFTETFIDGALGHNNPINQLWMEAVEEFGDPLESQLQCIVSLGTGRPALKEIGTSMKSFGETLLAIAVQTQRTAITFHKMHKSLADNGGYFRFNPPDLQEVGLDESKKRGLIQQRCRDHGQDPDVEDAMRRFKTSATVGRTPIKPKQYDAPTMESGITFSALDRTPRYMNPGATSYWSHLTLEGYQTYEKIYEQCRLPKKTEGMVHIKSYLHQIARSRVIPEFTAIETWRRLLGPAQRSGPDILGTAHPKAFVMAVLYMLHVEHSFSSMKPKLPDGEIGVDKDRREALKRFAKWVPCKCQELCGNEWNFANDVGLPRGNDEKCKIVTFLAQGVLQNLFKSKELAWLNVMHESWKRV</sequence>
<dbReference type="PROSITE" id="PS51635">
    <property type="entry name" value="PNPLA"/>
    <property type="match status" value="1"/>
</dbReference>
<evidence type="ECO:0000313" key="6">
    <source>
        <dbReference type="EMBL" id="KAG4422097.1"/>
    </source>
</evidence>
<evidence type="ECO:0000256" key="4">
    <source>
        <dbReference type="PROSITE-ProRule" id="PRU01161"/>
    </source>
</evidence>
<evidence type="ECO:0000256" key="2">
    <source>
        <dbReference type="ARBA" id="ARBA00022963"/>
    </source>
</evidence>
<dbReference type="GO" id="GO:0046486">
    <property type="term" value="P:glycerolipid metabolic process"/>
    <property type="evidence" value="ECO:0007669"/>
    <property type="project" value="UniProtKB-ARBA"/>
</dbReference>
<dbReference type="CDD" id="cd07216">
    <property type="entry name" value="Pat17_PNPLA8_PNPLA9_like3"/>
    <property type="match status" value="1"/>
</dbReference>
<dbReference type="Pfam" id="PF01734">
    <property type="entry name" value="Patatin"/>
    <property type="match status" value="1"/>
</dbReference>
<name>A0A8H7WC65_9HELO</name>
<evidence type="ECO:0000259" key="5">
    <source>
        <dbReference type="PROSITE" id="PS51635"/>
    </source>
</evidence>
<dbReference type="OrthoDB" id="1658288at2759"/>
<keyword evidence="1 4" id="KW-0378">Hydrolase</keyword>
<gene>
    <name evidence="6" type="ORF">IFR04_004724</name>
</gene>
<evidence type="ECO:0000313" key="7">
    <source>
        <dbReference type="Proteomes" id="UP000664132"/>
    </source>
</evidence>
<dbReference type="InterPro" id="IPR002641">
    <property type="entry name" value="PNPLA_dom"/>
</dbReference>
<accession>A0A8H7WC65</accession>
<dbReference type="EMBL" id="JAFJYH010000054">
    <property type="protein sequence ID" value="KAG4422097.1"/>
    <property type="molecule type" value="Genomic_DNA"/>
</dbReference>
<feature type="short sequence motif" description="DGA/G" evidence="4">
    <location>
        <begin position="194"/>
        <end position="196"/>
    </location>
</feature>
<organism evidence="6 7">
    <name type="scientific">Cadophora malorum</name>
    <dbReference type="NCBI Taxonomy" id="108018"/>
    <lineage>
        <taxon>Eukaryota</taxon>
        <taxon>Fungi</taxon>
        <taxon>Dikarya</taxon>
        <taxon>Ascomycota</taxon>
        <taxon>Pezizomycotina</taxon>
        <taxon>Leotiomycetes</taxon>
        <taxon>Helotiales</taxon>
        <taxon>Ploettnerulaceae</taxon>
        <taxon>Cadophora</taxon>
    </lineage>
</organism>
<feature type="domain" description="PNPLA" evidence="5">
    <location>
        <begin position="9"/>
        <end position="207"/>
    </location>
</feature>
<feature type="active site" description="Proton acceptor" evidence="4">
    <location>
        <position position="194"/>
    </location>
</feature>
<dbReference type="AlphaFoldDB" id="A0A8H7WC65"/>
<dbReference type="Proteomes" id="UP000664132">
    <property type="component" value="Unassembled WGS sequence"/>
</dbReference>
<evidence type="ECO:0000256" key="3">
    <source>
        <dbReference type="ARBA" id="ARBA00023098"/>
    </source>
</evidence>
<feature type="short sequence motif" description="GXGXXG" evidence="4">
    <location>
        <begin position="13"/>
        <end position="18"/>
    </location>
</feature>
<keyword evidence="7" id="KW-1185">Reference proteome</keyword>
<keyword evidence="3 4" id="KW-0443">Lipid metabolism</keyword>
<comment type="caution">
    <text evidence="6">The sequence shown here is derived from an EMBL/GenBank/DDBJ whole genome shotgun (WGS) entry which is preliminary data.</text>
</comment>
<dbReference type="GO" id="GO:0047499">
    <property type="term" value="F:calcium-independent phospholipase A2 activity"/>
    <property type="evidence" value="ECO:0007669"/>
    <property type="project" value="TreeGrafter"/>
</dbReference>